<dbReference type="GO" id="GO:0005667">
    <property type="term" value="C:transcription regulator complex"/>
    <property type="evidence" value="ECO:0007669"/>
    <property type="project" value="TreeGrafter"/>
</dbReference>
<keyword evidence="9" id="KW-0805">Transcription regulation</keyword>
<accession>A0AA86SCD4</accession>
<dbReference type="Proteomes" id="UP001189624">
    <property type="component" value="Chromosome 4"/>
</dbReference>
<dbReference type="SMART" id="SM00249">
    <property type="entry name" value="PHD"/>
    <property type="match status" value="1"/>
</dbReference>
<dbReference type="SUPFAM" id="SSF57903">
    <property type="entry name" value="FYVE/PHD zinc finger"/>
    <property type="match status" value="1"/>
</dbReference>
<evidence type="ECO:0000256" key="16">
    <source>
        <dbReference type="SAM" id="MobiDB-lite"/>
    </source>
</evidence>
<dbReference type="Pfam" id="PF00569">
    <property type="entry name" value="ZZ"/>
    <property type="match status" value="1"/>
</dbReference>
<keyword evidence="4" id="KW-0808">Transferase</keyword>
<evidence type="ECO:0000259" key="19">
    <source>
        <dbReference type="PROSITE" id="PS51727"/>
    </source>
</evidence>
<dbReference type="SMART" id="SM00291">
    <property type="entry name" value="ZnF_ZZ"/>
    <property type="match status" value="1"/>
</dbReference>
<organism evidence="20 21">
    <name type="scientific">Sphenostylis stenocarpa</name>
    <dbReference type="NCBI Taxonomy" id="92480"/>
    <lineage>
        <taxon>Eukaryota</taxon>
        <taxon>Viridiplantae</taxon>
        <taxon>Streptophyta</taxon>
        <taxon>Embryophyta</taxon>
        <taxon>Tracheophyta</taxon>
        <taxon>Spermatophyta</taxon>
        <taxon>Magnoliopsida</taxon>
        <taxon>eudicotyledons</taxon>
        <taxon>Gunneridae</taxon>
        <taxon>Pentapetalae</taxon>
        <taxon>rosids</taxon>
        <taxon>fabids</taxon>
        <taxon>Fabales</taxon>
        <taxon>Fabaceae</taxon>
        <taxon>Papilionoideae</taxon>
        <taxon>50 kb inversion clade</taxon>
        <taxon>NPAAA clade</taxon>
        <taxon>indigoferoid/millettioid clade</taxon>
        <taxon>Phaseoleae</taxon>
        <taxon>Sphenostylis</taxon>
    </lineage>
</organism>
<evidence type="ECO:0000256" key="12">
    <source>
        <dbReference type="ARBA" id="ARBA00023242"/>
    </source>
</evidence>
<feature type="compositionally biased region" description="Basic and acidic residues" evidence="16">
    <location>
        <begin position="869"/>
        <end position="884"/>
    </location>
</feature>
<dbReference type="PROSITE" id="PS51727">
    <property type="entry name" value="CBP_P300_HAT"/>
    <property type="match status" value="1"/>
</dbReference>
<keyword evidence="10" id="KW-0010">Activator</keyword>
<sequence length="1656" mass="186492">MSGQVPNQSGSQLSGLTQLNGNALPHQMPPLGGVPRSTINTDPEFLRARTFIQEKIFDMLLRRQQQPVTDVQRRKLKDLAKRLEEGMLKAALSKVSSGLLEDYMNLDTLESRLSNFLRRASMSNHNQQYPQLVNSSPIGTMIPTPGMSHVPNSSMMVASSVDASMIYASGCNSIASTSFNSVNMLPAGGMLGSTLNRFDGLSNGYQQSSTSFSVASGENISSMGVQRIASQMIPTPGFSVSSSHSHMNIDSNTNGGAISSVESTMVPLSQLQQQKHHVGSQNSHVLQSLNSQMGNGMRPGLLQKPFTNSNGAINSGSGLIGNNIQLANEPGTSSDSYAPTYANSPKHMHQHFDQNQKPVVQGDGYGLNNVDNFPCGNFYTSATSSGSMINNQNTSSVKLPSMPKTSSLLSGHSNLHGIQQVAQIKSQSINQLEKLNFQSSMISRDGLLHSQQQYQQRSQQVQQPDQYAQQQFQSMQGQQPQHVVNSDSFSHSQLSPNVERVKPEPGIEHHKELFNSHVSEQFHISEMQSQFQQNSSEDCSRGSQHLPFSSGHHDLPSSMPQNSQPILHPHQLVAESQNNFSCFTVGAQSKSVVLSQWPQSQDCNHTPDGIAHDQHLRMDFHQRISVQDEAQCNNLSSDGSITGRAILSRGSAEQLESGIAIKKAHRNQQKWLLFLLHARRCSAPEGRCKERFCSIAQKLCKHIDGCKLSHCPYPRCHHTRELIHHFINCKDPCCPVCVFVRKYRRAFQFKPQIRPGPEPSLSTAMTGSCKPYNITGTSPRLISKPPLVETSEELHPSIKRVKIEHCPQSINPENGHSASSFTANCESLVSKDAQSLLQPYPNAEKSISIKPELTEVKAEASAHAVHEKLSEMKMDNNNADDKMPSAEPVQYDEPANLARTENIKTEKETGQDRQENVVQPSEFSAGTKSGKPKIKGVSLTELFTPEQVREHITGLRQWVGQSKSKAEKNQAMEHSMSENSCQLCAVEKLTFEPPPIYCTICGVRIKRNHMYYTTGTGDTRHYFCIPCYNDARTENIVVDGTPIAKSRLEKKKNDEETEEWWVQCDKCEAWQHQICALFNGRRNDGGQAEYTCPNCYIQEVERGERKPLPQSAVLGAKDLPRTILSDHIEQRLFRRLKQERQERARFQGKSYDEIPGADALVIRVVSSVDKKLEVKPRFLEIFQEENYPTEFPYKSKVVLLFQKIEGVEVCLFGMYVQEFGSECQFPNQRRVYLSYLDSVKYFRPEVKAVTGEALRTFVYHEILIGYLEYCKKRGFTSCYIWACPPLKGEDYILYCHPEIQKTPKSDKLREWYLSMLRKAYKENIVVDLTNLYDHFFVTTGECRARVTAARLPYFDGDYWPGAAEDLIYQLRQEEDGRKQNKKGTTKKTITKRALKASGQSDLSGNASKDLLLMHKVEITDVPSDTKDKDDILESEFFDTRQAFLSLCQGNHYQYDTLRRAKHSSMMVLYHLHNPTAPAFVTTCNICYLDIETGQGWRCEVCPEYDVCNACYQKDGGIDHPHKLTNHPSMVDRDAQNKEARQHRVSQLRKMLDLLVHASQCRSAHCQYPNCRKVKGLFRHGMHCKTRASGGCVLCKKMWYLLQLHARACKESECHVPRCRDLKEHLRRLQQQSDSRRRAAVMEMMRQRAAEVANNAG</sequence>
<dbReference type="GO" id="GO:0004402">
    <property type="term" value="F:histone acetyltransferase activity"/>
    <property type="evidence" value="ECO:0007669"/>
    <property type="project" value="InterPro"/>
</dbReference>
<evidence type="ECO:0000256" key="10">
    <source>
        <dbReference type="ARBA" id="ARBA00023159"/>
    </source>
</evidence>
<dbReference type="GO" id="GO:0031490">
    <property type="term" value="F:chromatin DNA binding"/>
    <property type="evidence" value="ECO:0007669"/>
    <property type="project" value="TreeGrafter"/>
</dbReference>
<proteinExistence type="predicted"/>
<dbReference type="SMART" id="SM01250">
    <property type="entry name" value="KAT11"/>
    <property type="match status" value="1"/>
</dbReference>
<evidence type="ECO:0000256" key="9">
    <source>
        <dbReference type="ARBA" id="ARBA00023015"/>
    </source>
</evidence>
<dbReference type="FunFam" id="1.20.1020.10:FF:000003">
    <property type="entry name" value="Histone acetyltransferase HAC1-like protein"/>
    <property type="match status" value="1"/>
</dbReference>
<feature type="compositionally biased region" description="Polar residues" evidence="16">
    <location>
        <begin position="527"/>
        <end position="547"/>
    </location>
</feature>
<feature type="region of interest" description="Disordered" evidence="16">
    <location>
        <begin position="869"/>
        <end position="932"/>
    </location>
</feature>
<keyword evidence="7" id="KW-0862">Zinc</keyword>
<keyword evidence="11" id="KW-0804">Transcription</keyword>
<name>A0AA86SCD4_9FABA</name>
<dbReference type="FunFam" id="3.30.60.90:FF:000018">
    <property type="entry name" value="Histone acetyltransferase HAC1"/>
    <property type="match status" value="1"/>
</dbReference>
<dbReference type="GO" id="GO:0008270">
    <property type="term" value="F:zinc ion binding"/>
    <property type="evidence" value="ECO:0007669"/>
    <property type="project" value="UniProtKB-KW"/>
</dbReference>
<dbReference type="Pfam" id="PF02135">
    <property type="entry name" value="zf-TAZ"/>
    <property type="match status" value="2"/>
</dbReference>
<evidence type="ECO:0000256" key="8">
    <source>
        <dbReference type="ARBA" id="ARBA00022853"/>
    </source>
</evidence>
<comment type="function">
    <text evidence="1">Acetyltransferase enzyme. Acetylates histones, giving a specific tag for transcriptional activation.</text>
</comment>
<keyword evidence="8" id="KW-0156">Chromatin regulator</keyword>
<dbReference type="InterPro" id="IPR000433">
    <property type="entry name" value="Znf_ZZ"/>
</dbReference>
<evidence type="ECO:0000259" key="18">
    <source>
        <dbReference type="PROSITE" id="PS50135"/>
    </source>
</evidence>
<feature type="region of interest" description="Disordered" evidence="16">
    <location>
        <begin position="448"/>
        <end position="500"/>
    </location>
</feature>
<dbReference type="Gene3D" id="1.20.1020.10">
    <property type="entry name" value="TAZ domain"/>
    <property type="match status" value="2"/>
</dbReference>
<dbReference type="SMART" id="SM00551">
    <property type="entry name" value="ZnF_TAZ"/>
    <property type="match status" value="2"/>
</dbReference>
<dbReference type="InterPro" id="IPR019787">
    <property type="entry name" value="Znf_PHD-finger"/>
</dbReference>
<dbReference type="PROSITE" id="PS50135">
    <property type="entry name" value="ZF_ZZ_2"/>
    <property type="match status" value="1"/>
</dbReference>
<evidence type="ECO:0000313" key="20">
    <source>
        <dbReference type="EMBL" id="CAJ1951513.1"/>
    </source>
</evidence>
<dbReference type="EMBL" id="OY731401">
    <property type="protein sequence ID" value="CAJ1951513.1"/>
    <property type="molecule type" value="Genomic_DNA"/>
</dbReference>
<dbReference type="InterPro" id="IPR013178">
    <property type="entry name" value="Histone_AcTrfase_Rtt109/CBP"/>
</dbReference>
<dbReference type="GO" id="GO:0000123">
    <property type="term" value="C:histone acetyltransferase complex"/>
    <property type="evidence" value="ECO:0007669"/>
    <property type="project" value="TreeGrafter"/>
</dbReference>
<dbReference type="Gene3D" id="3.30.40.10">
    <property type="entry name" value="Zinc/RING finger domain, C3HC4 (zinc finger)"/>
    <property type="match status" value="1"/>
</dbReference>
<evidence type="ECO:0000256" key="14">
    <source>
        <dbReference type="ARBA" id="ARBA00048017"/>
    </source>
</evidence>
<evidence type="ECO:0000256" key="1">
    <source>
        <dbReference type="ARBA" id="ARBA00002581"/>
    </source>
</evidence>
<evidence type="ECO:0000256" key="11">
    <source>
        <dbReference type="ARBA" id="ARBA00023163"/>
    </source>
</evidence>
<dbReference type="Pfam" id="PF00628">
    <property type="entry name" value="PHD"/>
    <property type="match status" value="1"/>
</dbReference>
<dbReference type="InterPro" id="IPR013083">
    <property type="entry name" value="Znf_RING/FYVE/PHD"/>
</dbReference>
<feature type="compositionally biased region" description="Basic and acidic residues" evidence="16">
    <location>
        <begin position="901"/>
        <end position="915"/>
    </location>
</feature>
<dbReference type="Pfam" id="PF08214">
    <property type="entry name" value="HAT_KAT11"/>
    <property type="match status" value="1"/>
</dbReference>
<evidence type="ECO:0000313" key="21">
    <source>
        <dbReference type="Proteomes" id="UP001189624"/>
    </source>
</evidence>
<dbReference type="InterPro" id="IPR019786">
    <property type="entry name" value="Zinc_finger_PHD-type_CS"/>
</dbReference>
<dbReference type="EC" id="2.3.1.48" evidence="3"/>
<feature type="domain" description="ZZ-type" evidence="18">
    <location>
        <begin position="1478"/>
        <end position="1531"/>
    </location>
</feature>
<keyword evidence="21" id="KW-1185">Reference proteome</keyword>
<dbReference type="PROSITE" id="PS01359">
    <property type="entry name" value="ZF_PHD_1"/>
    <property type="match status" value="1"/>
</dbReference>
<feature type="domain" description="TAZ-type" evidence="17">
    <location>
        <begin position="1537"/>
        <end position="1621"/>
    </location>
</feature>
<evidence type="ECO:0000256" key="5">
    <source>
        <dbReference type="ARBA" id="ARBA00022723"/>
    </source>
</evidence>
<dbReference type="InterPro" id="IPR011011">
    <property type="entry name" value="Znf_FYVE_PHD"/>
</dbReference>
<dbReference type="GO" id="GO:0005634">
    <property type="term" value="C:nucleus"/>
    <property type="evidence" value="ECO:0007669"/>
    <property type="project" value="UniProtKB-SubCell"/>
</dbReference>
<protein>
    <recommendedName>
        <fullName evidence="3">histone acetyltransferase</fullName>
        <ecNumber evidence="3">2.3.1.48</ecNumber>
    </recommendedName>
</protein>
<dbReference type="InterPro" id="IPR031162">
    <property type="entry name" value="CBP_P300_HAT"/>
</dbReference>
<dbReference type="PANTHER" id="PTHR13808">
    <property type="entry name" value="CBP/P300-RELATED"/>
    <property type="match status" value="1"/>
</dbReference>
<dbReference type="InterPro" id="IPR001965">
    <property type="entry name" value="Znf_PHD"/>
</dbReference>
<feature type="region of interest" description="Disordered" evidence="16">
    <location>
        <begin position="527"/>
        <end position="562"/>
    </location>
</feature>
<dbReference type="InterPro" id="IPR035898">
    <property type="entry name" value="TAZ_dom_sf"/>
</dbReference>
<evidence type="ECO:0000256" key="7">
    <source>
        <dbReference type="ARBA" id="ARBA00022833"/>
    </source>
</evidence>
<feature type="compositionally biased region" description="Polar residues" evidence="16">
    <location>
        <begin position="1"/>
        <end position="21"/>
    </location>
</feature>
<keyword evidence="6 15" id="KW-0863">Zinc-finger</keyword>
<dbReference type="CDD" id="cd15614">
    <property type="entry name" value="PHD_HAC_like"/>
    <property type="match status" value="1"/>
</dbReference>
<evidence type="ECO:0000256" key="15">
    <source>
        <dbReference type="PROSITE-ProRule" id="PRU00228"/>
    </source>
</evidence>
<evidence type="ECO:0000256" key="2">
    <source>
        <dbReference type="ARBA" id="ARBA00004123"/>
    </source>
</evidence>
<dbReference type="InterPro" id="IPR000197">
    <property type="entry name" value="Znf_TAZ"/>
</dbReference>
<feature type="compositionally biased region" description="Low complexity" evidence="16">
    <location>
        <begin position="451"/>
        <end position="481"/>
    </location>
</feature>
<dbReference type="Gramene" id="rna-AYBTSS11_LOCUS14812">
    <property type="protein sequence ID" value="CAJ1951513.1"/>
    <property type="gene ID" value="gene-AYBTSS11_LOCUS14812"/>
</dbReference>
<dbReference type="SUPFAM" id="SSF57850">
    <property type="entry name" value="RING/U-box"/>
    <property type="match status" value="1"/>
</dbReference>
<dbReference type="PANTHER" id="PTHR13808:SF1">
    <property type="entry name" value="HISTONE ACETYLTRANSFERASE"/>
    <property type="match status" value="1"/>
</dbReference>
<evidence type="ECO:0000256" key="13">
    <source>
        <dbReference type="ARBA" id="ARBA00023315"/>
    </source>
</evidence>
<feature type="compositionally biased region" description="Polar residues" evidence="16">
    <location>
        <begin position="482"/>
        <end position="496"/>
    </location>
</feature>
<comment type="catalytic activity">
    <reaction evidence="14">
        <text>L-lysyl-[protein] + acetyl-CoA = N(6)-acetyl-L-lysyl-[protein] + CoA + H(+)</text>
        <dbReference type="Rhea" id="RHEA:45948"/>
        <dbReference type="Rhea" id="RHEA-COMP:9752"/>
        <dbReference type="Rhea" id="RHEA-COMP:10731"/>
        <dbReference type="ChEBI" id="CHEBI:15378"/>
        <dbReference type="ChEBI" id="CHEBI:29969"/>
        <dbReference type="ChEBI" id="CHEBI:57287"/>
        <dbReference type="ChEBI" id="CHEBI:57288"/>
        <dbReference type="ChEBI" id="CHEBI:61930"/>
        <dbReference type="EC" id="2.3.1.48"/>
    </reaction>
</comment>
<feature type="compositionally biased region" description="Polar residues" evidence="16">
    <location>
        <begin position="916"/>
        <end position="927"/>
    </location>
</feature>
<evidence type="ECO:0000259" key="17">
    <source>
        <dbReference type="PROSITE" id="PS50134"/>
    </source>
</evidence>
<dbReference type="PROSITE" id="PS01357">
    <property type="entry name" value="ZF_ZZ_1"/>
    <property type="match status" value="1"/>
</dbReference>
<dbReference type="GO" id="GO:0045944">
    <property type="term" value="P:positive regulation of transcription by RNA polymerase II"/>
    <property type="evidence" value="ECO:0007669"/>
    <property type="project" value="TreeGrafter"/>
</dbReference>
<dbReference type="Gene3D" id="3.30.60.90">
    <property type="match status" value="1"/>
</dbReference>
<feature type="domain" description="TAZ-type" evidence="17">
    <location>
        <begin position="660"/>
        <end position="740"/>
    </location>
</feature>
<gene>
    <name evidence="20" type="ORF">AYBTSS11_LOCUS14812</name>
</gene>
<evidence type="ECO:0000256" key="3">
    <source>
        <dbReference type="ARBA" id="ARBA00013184"/>
    </source>
</evidence>
<evidence type="ECO:0000256" key="4">
    <source>
        <dbReference type="ARBA" id="ARBA00022679"/>
    </source>
</evidence>
<dbReference type="GO" id="GO:0003713">
    <property type="term" value="F:transcription coactivator activity"/>
    <property type="evidence" value="ECO:0007669"/>
    <property type="project" value="TreeGrafter"/>
</dbReference>
<dbReference type="PROSITE" id="PS50134">
    <property type="entry name" value="ZF_TAZ"/>
    <property type="match status" value="2"/>
</dbReference>
<reference evidence="20" key="1">
    <citation type="submission" date="2023-10" db="EMBL/GenBank/DDBJ databases">
        <authorList>
            <person name="Domelevo Entfellner J.-B."/>
        </authorList>
    </citation>
    <scope>NUCLEOTIDE SEQUENCE</scope>
</reference>
<feature type="region of interest" description="Disordered" evidence="16">
    <location>
        <begin position="1"/>
        <end position="36"/>
    </location>
</feature>
<dbReference type="InterPro" id="IPR043145">
    <property type="entry name" value="Znf_ZZ_sf"/>
</dbReference>
<keyword evidence="13" id="KW-0012">Acyltransferase</keyword>
<keyword evidence="5" id="KW-0479">Metal-binding</keyword>
<evidence type="ECO:0000256" key="6">
    <source>
        <dbReference type="ARBA" id="ARBA00022771"/>
    </source>
</evidence>
<keyword evidence="12" id="KW-0539">Nucleus</keyword>
<comment type="subcellular location">
    <subcellularLocation>
        <location evidence="2">Nucleus</location>
    </subcellularLocation>
</comment>
<dbReference type="SUPFAM" id="SSF57933">
    <property type="entry name" value="TAZ domain"/>
    <property type="match status" value="2"/>
</dbReference>
<feature type="domain" description="CBP/p300-type HAT" evidence="19">
    <location>
        <begin position="1113"/>
        <end position="1476"/>
    </location>
</feature>